<keyword evidence="4" id="KW-1185">Reference proteome</keyword>
<dbReference type="Proteomes" id="UP000323646">
    <property type="component" value="Unassembled WGS sequence"/>
</dbReference>
<dbReference type="InterPro" id="IPR029149">
    <property type="entry name" value="Creatin/AminoP/Spt16_N"/>
</dbReference>
<evidence type="ECO:0000259" key="2">
    <source>
        <dbReference type="Pfam" id="PF01321"/>
    </source>
</evidence>
<dbReference type="GO" id="GO:0004177">
    <property type="term" value="F:aminopeptidase activity"/>
    <property type="evidence" value="ECO:0007669"/>
    <property type="project" value="UniProtKB-KW"/>
</dbReference>
<evidence type="ECO:0000313" key="3">
    <source>
        <dbReference type="EMBL" id="TYZ22296.1"/>
    </source>
</evidence>
<dbReference type="Pfam" id="PF01321">
    <property type="entry name" value="Creatinase_N"/>
    <property type="match status" value="1"/>
</dbReference>
<dbReference type="Gene3D" id="3.40.350.10">
    <property type="entry name" value="Creatinase/prolidase N-terminal domain"/>
    <property type="match status" value="1"/>
</dbReference>
<keyword evidence="3" id="KW-0031">Aminopeptidase</keyword>
<dbReference type="AlphaFoldDB" id="A0A5D6W355"/>
<dbReference type="SUPFAM" id="SSF55920">
    <property type="entry name" value="Creatinase/aminopeptidase"/>
    <property type="match status" value="1"/>
</dbReference>
<keyword evidence="3" id="KW-0645">Protease</keyword>
<proteinExistence type="predicted"/>
<evidence type="ECO:0000313" key="4">
    <source>
        <dbReference type="Proteomes" id="UP000323646"/>
    </source>
</evidence>
<feature type="domain" description="Creatinase N-terminal" evidence="2">
    <location>
        <begin position="4"/>
        <end position="127"/>
    </location>
</feature>
<dbReference type="PANTHER" id="PTHR46112:SF3">
    <property type="entry name" value="AMINOPEPTIDASE YPDF"/>
    <property type="match status" value="1"/>
</dbReference>
<dbReference type="PANTHER" id="PTHR46112">
    <property type="entry name" value="AMINOPEPTIDASE"/>
    <property type="match status" value="1"/>
</dbReference>
<keyword evidence="3" id="KW-0378">Hydrolase</keyword>
<dbReference type="Pfam" id="PF00557">
    <property type="entry name" value="Peptidase_M24"/>
    <property type="match status" value="1"/>
</dbReference>
<gene>
    <name evidence="3" type="ORF">FZ040_08760</name>
</gene>
<dbReference type="InterPro" id="IPR050659">
    <property type="entry name" value="Peptidase_M24B"/>
</dbReference>
<dbReference type="OrthoDB" id="9806388at2"/>
<dbReference type="InterPro" id="IPR036005">
    <property type="entry name" value="Creatinase/aminopeptidase-like"/>
</dbReference>
<organism evidence="3 4">
    <name type="scientific">Selenomonas ruminis</name>
    <dbReference type="NCBI Taxonomy" id="2593411"/>
    <lineage>
        <taxon>Bacteria</taxon>
        <taxon>Bacillati</taxon>
        <taxon>Bacillota</taxon>
        <taxon>Negativicutes</taxon>
        <taxon>Selenomonadales</taxon>
        <taxon>Selenomonadaceae</taxon>
        <taxon>Selenomonas</taxon>
    </lineage>
</organism>
<dbReference type="RefSeq" id="WP_149171639.1">
    <property type="nucleotide sequence ID" value="NZ_VTOY01000006.1"/>
</dbReference>
<evidence type="ECO:0000259" key="1">
    <source>
        <dbReference type="Pfam" id="PF00557"/>
    </source>
</evidence>
<feature type="domain" description="Peptidase M24" evidence="1">
    <location>
        <begin position="134"/>
        <end position="338"/>
    </location>
</feature>
<dbReference type="InterPro" id="IPR000587">
    <property type="entry name" value="Creatinase_N"/>
</dbReference>
<name>A0A5D6W355_9FIRM</name>
<dbReference type="InterPro" id="IPR000994">
    <property type="entry name" value="Pept_M24"/>
</dbReference>
<dbReference type="CDD" id="cd01092">
    <property type="entry name" value="APP-like"/>
    <property type="match status" value="1"/>
</dbReference>
<dbReference type="EMBL" id="VTOY01000006">
    <property type="protein sequence ID" value="TYZ22296.1"/>
    <property type="molecule type" value="Genomic_DNA"/>
</dbReference>
<dbReference type="SUPFAM" id="SSF53092">
    <property type="entry name" value="Creatinase/prolidase N-terminal domain"/>
    <property type="match status" value="1"/>
</dbReference>
<reference evidence="3 4" key="1">
    <citation type="submission" date="2019-08" db="EMBL/GenBank/DDBJ databases">
        <title>Selenomonas sp. mPRGC5 and Selenomonas sp. mPRGC8 isolated from ruminal fluid of dairy goat (Capra hircus).</title>
        <authorList>
            <person name="Poothong S."/>
            <person name="Nuengjamnong C."/>
            <person name="Tanasupawat S."/>
        </authorList>
    </citation>
    <scope>NUCLEOTIDE SEQUENCE [LARGE SCALE GENOMIC DNA]</scope>
    <source>
        <strain evidence="4">mPRGC5</strain>
    </source>
</reference>
<comment type="caution">
    <text evidence="3">The sequence shown here is derived from an EMBL/GenBank/DDBJ whole genome shotgun (WGS) entry which is preliminary data.</text>
</comment>
<protein>
    <submittedName>
        <fullName evidence="3">Aminopeptidase P family protein</fullName>
    </submittedName>
</protein>
<accession>A0A5D6W355</accession>
<sequence length="354" mass="39334">MNHRIACVIKNMESMGLTQLLVSDPMSIRYLTGVYVEPFERLYAFLIRTDGEHTFFLNHLFSVAETGYNEVRFSDMDDQIALLAAHIQKGKLGIDKTFTARFLIPLMERTGITPILASQAVDDCRAIKDDEEQELMREASRINDRVITQAFNAAKAGMTEKELADFIDKTFLAEGASGPSFPTIVSVGANAADPHHEPDDTTIKDGECVLIDMGCVYKGYCSDMTRTFVIGQPADPEFTKVHDLVRQANEKAEAIIRPGIPLSTIDAAARDFLAENGYEKEFNHRLGHFIGQTDHEQGDVSATNENLTVPGMVFSIEPGVYLPGRFGVRIEDLVIVTEDGCEILNHVEKKLQTI</sequence>
<dbReference type="Gene3D" id="3.90.230.10">
    <property type="entry name" value="Creatinase/methionine aminopeptidase superfamily"/>
    <property type="match status" value="1"/>
</dbReference>